<keyword evidence="10" id="KW-0732">Signal</keyword>
<evidence type="ECO:0000313" key="11">
    <source>
        <dbReference type="EMBL" id="CAE0686608.1"/>
    </source>
</evidence>
<dbReference type="Proteomes" id="UP000789595">
    <property type="component" value="Unassembled WGS sequence"/>
</dbReference>
<feature type="binding site" evidence="6">
    <location>
        <begin position="179"/>
        <end position="182"/>
    </location>
    <ligand>
        <name>substrate</name>
    </ligand>
</feature>
<feature type="chain" id="PRO_5035681153" description="Phosphoglycerate mutase" evidence="10">
    <location>
        <begin position="17"/>
        <end position="804"/>
    </location>
</feature>
<name>A0A7S3ZL07_9STRA</name>
<keyword evidence="3 8" id="KW-0324">Glycolysis</keyword>
<evidence type="ECO:0000313" key="13">
    <source>
        <dbReference type="Proteomes" id="UP000789595"/>
    </source>
</evidence>
<dbReference type="Pfam" id="PF00300">
    <property type="entry name" value="His_Phos_1"/>
    <property type="match status" value="2"/>
</dbReference>
<dbReference type="SUPFAM" id="SSF53254">
    <property type="entry name" value="Phosphoglycerate mutase-like"/>
    <property type="match status" value="2"/>
</dbReference>
<feature type="active site" description="Tele-phosphohistidine intermediate" evidence="5">
    <location>
        <position position="101"/>
    </location>
</feature>
<feature type="binding site" evidence="6">
    <location>
        <begin position="113"/>
        <end position="114"/>
    </location>
    <ligand>
        <name>substrate</name>
    </ligand>
</feature>
<dbReference type="InterPro" id="IPR005952">
    <property type="entry name" value="Phosphogly_mut1"/>
</dbReference>
<dbReference type="InterPro" id="IPR013078">
    <property type="entry name" value="His_Pase_superF_clade-1"/>
</dbReference>
<evidence type="ECO:0000256" key="2">
    <source>
        <dbReference type="ARBA" id="ARBA00006717"/>
    </source>
</evidence>
<evidence type="ECO:0000256" key="7">
    <source>
        <dbReference type="PIRSR" id="PIRSR613078-3"/>
    </source>
</evidence>
<dbReference type="CDD" id="cd07067">
    <property type="entry name" value="HP_PGM_like"/>
    <property type="match status" value="2"/>
</dbReference>
<dbReference type="AlphaFoldDB" id="A0A7S3ZL07"/>
<proteinExistence type="inferred from homology"/>
<feature type="signal peptide" evidence="10">
    <location>
        <begin position="1"/>
        <end position="16"/>
    </location>
</feature>
<dbReference type="InterPro" id="IPR029033">
    <property type="entry name" value="His_PPase_superfam"/>
</dbReference>
<dbReference type="SMART" id="SM00855">
    <property type="entry name" value="PGAM"/>
    <property type="match status" value="2"/>
</dbReference>
<organism evidence="11">
    <name type="scientific">Pelagomonas calceolata</name>
    <dbReference type="NCBI Taxonomy" id="35677"/>
    <lineage>
        <taxon>Eukaryota</taxon>
        <taxon>Sar</taxon>
        <taxon>Stramenopiles</taxon>
        <taxon>Ochrophyta</taxon>
        <taxon>Pelagophyceae</taxon>
        <taxon>Pelagomonadales</taxon>
        <taxon>Pelagomonadaceae</taxon>
        <taxon>Pelagomonas</taxon>
    </lineage>
</organism>
<feature type="binding site" evidence="6">
    <location>
        <position position="190"/>
    </location>
    <ligand>
        <name>substrate</name>
    </ligand>
</feature>
<dbReference type="PANTHER" id="PTHR11931">
    <property type="entry name" value="PHOSPHOGLYCERATE MUTASE"/>
    <property type="match status" value="1"/>
</dbReference>
<accession>A0A7S3ZL07</accession>
<evidence type="ECO:0000256" key="9">
    <source>
        <dbReference type="SAM" id="MobiDB-lite"/>
    </source>
</evidence>
<evidence type="ECO:0000256" key="5">
    <source>
        <dbReference type="PIRSR" id="PIRSR613078-1"/>
    </source>
</evidence>
<feature type="active site" description="Proton donor/acceptor" evidence="5">
    <location>
        <position position="179"/>
    </location>
</feature>
<dbReference type="PROSITE" id="PS00175">
    <property type="entry name" value="PG_MUTASE"/>
    <property type="match status" value="2"/>
</dbReference>
<evidence type="ECO:0000256" key="10">
    <source>
        <dbReference type="SAM" id="SignalP"/>
    </source>
</evidence>
<evidence type="ECO:0000256" key="8">
    <source>
        <dbReference type="RuleBase" id="RU004511"/>
    </source>
</evidence>
<gene>
    <name evidence="11" type="ORF">PCAL00307_LOCUS2042</name>
    <name evidence="12" type="ORF">PECAL_5P25860</name>
</gene>
<evidence type="ECO:0000256" key="3">
    <source>
        <dbReference type="ARBA" id="ARBA00023152"/>
    </source>
</evidence>
<dbReference type="EMBL" id="HBIW01002424">
    <property type="protein sequence ID" value="CAE0686608.1"/>
    <property type="molecule type" value="Transcribed_RNA"/>
</dbReference>
<evidence type="ECO:0000256" key="6">
    <source>
        <dbReference type="PIRSR" id="PIRSR613078-2"/>
    </source>
</evidence>
<sequence length="804" mass="90187">MHRASTWLLLAASTRALLAPLRRLGLKKPPAPSIVFDDDDYDHEENVWCPLDECEIPPEASSLESSLRRDRGLLGKAWKRLGRAWQGRGRKPPGKLVLIRHGQSTWNANKTFTGWVDVDLSPIGETEMEHAARLMLERGLQADVVYTSVLKRAIRSAWILLAELGQTYRPVVKDWRLNERHYGALQGRSKVGLVDVLSPAVVQSFRAGYATRPPELPDAHALSATRERKYVGLPRGDLPRAESLEECLERVVPVFQERILQDLDEGLDVVVVAHGNSLRGLVKNIDGLDDSVIERVGIPNGIPLVYEFDRDDSGTLIPVETMDKTQTDLSGEFLEERGLLREAIALERKALLEPPSWAPSSQDAVSSTLEQGLETLARERRVMAYAQLGTNLPLVDPVPLLAQAPIKVVPSVVPDADARGGVVEARPTQPQAGPMASRERPRRRRSVKPPTPGKQRPPLVILIRHGQTTHNKLGLFTGWEDAPLSPEGRAEASRAGALLAAHGVEVDAVYTSWLTRAITTAWLVLAPLDSLWVSIHKSWRLNERMYGALTGLSKKMIAQRHGEAQFRKWRRGFAERPPPASPFSSKYPGNDERYVKYVHDLPISLRQSFIRSLGHGKIELHHKLPRTESLKDCLQRTIPYYRDTILPQTVAQNRTVLISSSENAIRGLLMDLCDVPRDVISDIEIPTGVPLVYDLESRCLHLFDDGILPKPRDRYDFGAAADVIFRPCDDEEGCPVDPHLYLDDAFCEDSELDRYETEAAEREAWQRVLNLDDEEFTTHMSSFYRPPVAADATRWDDEPLEIEI</sequence>
<dbReference type="GO" id="GO:0006096">
    <property type="term" value="P:glycolytic process"/>
    <property type="evidence" value="ECO:0007669"/>
    <property type="project" value="UniProtKB-KW"/>
</dbReference>
<dbReference type="EC" id="5.4.2.11" evidence="8"/>
<feature type="binding site" evidence="6">
    <location>
        <begin position="100"/>
        <end position="107"/>
    </location>
    <ligand>
        <name>substrate</name>
    </ligand>
</feature>
<feature type="site" description="Transition state stabilizer" evidence="7">
    <location>
        <position position="274"/>
    </location>
</feature>
<feature type="binding site" evidence="6">
    <location>
        <begin position="275"/>
        <end position="276"/>
    </location>
    <ligand>
        <name>substrate</name>
    </ligand>
</feature>
<comment type="similarity">
    <text evidence="2 8">Belongs to the phosphoglycerate mutase family. BPG-dependent PGAM subfamily.</text>
</comment>
<reference evidence="11" key="1">
    <citation type="submission" date="2021-01" db="EMBL/GenBank/DDBJ databases">
        <authorList>
            <person name="Corre E."/>
            <person name="Pelletier E."/>
            <person name="Niang G."/>
            <person name="Scheremetjew M."/>
            <person name="Finn R."/>
            <person name="Kale V."/>
            <person name="Holt S."/>
            <person name="Cochrane G."/>
            <person name="Meng A."/>
            <person name="Brown T."/>
            <person name="Cohen L."/>
        </authorList>
    </citation>
    <scope>NUCLEOTIDE SEQUENCE</scope>
    <source>
        <strain evidence="11">CCMP1756</strain>
    </source>
</reference>
<dbReference type="FunFam" id="3.40.50.1240:FF:000003">
    <property type="entry name" value="2,3-bisphosphoglycerate-dependent phosphoglycerate mutase"/>
    <property type="match status" value="1"/>
</dbReference>
<dbReference type="GO" id="GO:0004619">
    <property type="term" value="F:phosphoglycerate mutase activity"/>
    <property type="evidence" value="ECO:0007669"/>
    <property type="project" value="UniProtKB-EC"/>
</dbReference>
<feature type="region of interest" description="Disordered" evidence="9">
    <location>
        <begin position="420"/>
        <end position="457"/>
    </location>
</feature>
<dbReference type="OrthoDB" id="4818801at2759"/>
<evidence type="ECO:0000313" key="12">
    <source>
        <dbReference type="EMBL" id="CAH0378066.1"/>
    </source>
</evidence>
<reference evidence="12" key="2">
    <citation type="submission" date="2021-11" db="EMBL/GenBank/DDBJ databases">
        <authorList>
            <consortium name="Genoscope - CEA"/>
            <person name="William W."/>
        </authorList>
    </citation>
    <scope>NUCLEOTIDE SEQUENCE</scope>
</reference>
<dbReference type="Gene3D" id="3.40.50.1240">
    <property type="entry name" value="Phosphoglycerate mutase-like"/>
    <property type="match status" value="2"/>
</dbReference>
<dbReference type="InterPro" id="IPR001345">
    <property type="entry name" value="PG/BPGM_mutase_AS"/>
</dbReference>
<evidence type="ECO:0000256" key="1">
    <source>
        <dbReference type="ARBA" id="ARBA00000380"/>
    </source>
</evidence>
<keyword evidence="4 8" id="KW-0413">Isomerase</keyword>
<evidence type="ECO:0000256" key="4">
    <source>
        <dbReference type="ARBA" id="ARBA00023235"/>
    </source>
</evidence>
<dbReference type="HAMAP" id="MF_01039">
    <property type="entry name" value="PGAM_GpmA"/>
    <property type="match status" value="2"/>
</dbReference>
<comment type="catalytic activity">
    <reaction evidence="1 8">
        <text>(2R)-2-phosphoglycerate = (2R)-3-phosphoglycerate</text>
        <dbReference type="Rhea" id="RHEA:15901"/>
        <dbReference type="ChEBI" id="CHEBI:58272"/>
        <dbReference type="ChEBI" id="CHEBI:58289"/>
        <dbReference type="EC" id="5.4.2.11"/>
    </reaction>
</comment>
<feature type="binding site" evidence="6">
    <location>
        <position position="152"/>
    </location>
    <ligand>
        <name>substrate</name>
    </ligand>
</feature>
<dbReference type="NCBIfam" id="TIGR01258">
    <property type="entry name" value="pgm_1"/>
    <property type="match status" value="2"/>
</dbReference>
<keyword evidence="13" id="KW-1185">Reference proteome</keyword>
<dbReference type="EMBL" id="CAKKNE010000005">
    <property type="protein sequence ID" value="CAH0378066.1"/>
    <property type="molecule type" value="Genomic_DNA"/>
</dbReference>
<protein>
    <recommendedName>
        <fullName evidence="8">Phosphoglycerate mutase</fullName>
        <ecNumber evidence="8">5.4.2.11</ecNumber>
    </recommendedName>
</protein>